<reference evidence="16 17" key="1">
    <citation type="journal article" date="2018" name="Mol. Biol. Evol.">
        <title>Broad Genomic Sampling Reveals a Smut Pathogenic Ancestry of the Fungal Clade Ustilaginomycotina.</title>
        <authorList>
            <person name="Kijpornyongpan T."/>
            <person name="Mondo S.J."/>
            <person name="Barry K."/>
            <person name="Sandor L."/>
            <person name="Lee J."/>
            <person name="Lipzen A."/>
            <person name="Pangilinan J."/>
            <person name="LaButti K."/>
            <person name="Hainaut M."/>
            <person name="Henrissat B."/>
            <person name="Grigoriev I.V."/>
            <person name="Spatafora J.W."/>
            <person name="Aime M.C."/>
        </authorList>
    </citation>
    <scope>NUCLEOTIDE SEQUENCE [LARGE SCALE GENOMIC DNA]</scope>
    <source>
        <strain evidence="16 17">MCA 4718</strain>
    </source>
</reference>
<dbReference type="InterPro" id="IPR014016">
    <property type="entry name" value="UvrD-like_ATP-bd"/>
</dbReference>
<keyword evidence="4 13" id="KW-0378">Hydrolase</keyword>
<keyword evidence="2 13" id="KW-0547">Nucleotide-binding</keyword>
<keyword evidence="3" id="KW-0227">DNA damage</keyword>
<accession>A0A316TX11</accession>
<evidence type="ECO:0000256" key="9">
    <source>
        <dbReference type="ARBA" id="ARBA00023235"/>
    </source>
</evidence>
<evidence type="ECO:0000256" key="10">
    <source>
        <dbReference type="ARBA" id="ARBA00034617"/>
    </source>
</evidence>
<dbReference type="PANTHER" id="PTHR11070:SF2">
    <property type="entry name" value="ATP-DEPENDENT DNA HELICASE SRS2"/>
    <property type="match status" value="1"/>
</dbReference>
<protein>
    <recommendedName>
        <fullName evidence="11">DNA 3'-5' helicase</fullName>
        <ecNumber evidence="11">5.6.2.4</ecNumber>
    </recommendedName>
</protein>
<dbReference type="InterPro" id="IPR027417">
    <property type="entry name" value="P-loop_NTPase"/>
</dbReference>
<dbReference type="EC" id="5.6.2.4" evidence="11"/>
<keyword evidence="7" id="KW-0238">DNA-binding</keyword>
<dbReference type="Pfam" id="PF00580">
    <property type="entry name" value="UvrD-helicase"/>
    <property type="match status" value="1"/>
</dbReference>
<evidence type="ECO:0000256" key="2">
    <source>
        <dbReference type="ARBA" id="ARBA00022741"/>
    </source>
</evidence>
<dbReference type="GO" id="GO:0003677">
    <property type="term" value="F:DNA binding"/>
    <property type="evidence" value="ECO:0007669"/>
    <property type="project" value="UniProtKB-KW"/>
</dbReference>
<dbReference type="CDD" id="cd17932">
    <property type="entry name" value="DEXQc_UvrD"/>
    <property type="match status" value="1"/>
</dbReference>
<dbReference type="Gene3D" id="3.40.50.300">
    <property type="entry name" value="P-loop containing nucleotide triphosphate hydrolases"/>
    <property type="match status" value="2"/>
</dbReference>
<dbReference type="GeneID" id="37017357"/>
<feature type="binding site" evidence="13">
    <location>
        <begin position="42"/>
        <end position="49"/>
    </location>
    <ligand>
        <name>ATP</name>
        <dbReference type="ChEBI" id="CHEBI:30616"/>
    </ligand>
</feature>
<dbReference type="RefSeq" id="XP_025345139.1">
    <property type="nucleotide sequence ID" value="XM_025495623.1"/>
</dbReference>
<evidence type="ECO:0000256" key="7">
    <source>
        <dbReference type="ARBA" id="ARBA00023125"/>
    </source>
</evidence>
<dbReference type="InterPro" id="IPR014017">
    <property type="entry name" value="DNA_helicase_UvrD-like_C"/>
</dbReference>
<evidence type="ECO:0000256" key="5">
    <source>
        <dbReference type="ARBA" id="ARBA00022806"/>
    </source>
</evidence>
<keyword evidence="8" id="KW-0234">DNA repair</keyword>
<evidence type="ECO:0000256" key="11">
    <source>
        <dbReference type="ARBA" id="ARBA00034808"/>
    </source>
</evidence>
<dbReference type="GO" id="GO:0000725">
    <property type="term" value="P:recombinational repair"/>
    <property type="evidence" value="ECO:0007669"/>
    <property type="project" value="TreeGrafter"/>
</dbReference>
<name>A0A316TX11_9BASI</name>
<dbReference type="Gene3D" id="1.10.486.10">
    <property type="entry name" value="PCRA, domain 4"/>
    <property type="match status" value="1"/>
</dbReference>
<comment type="catalytic activity">
    <reaction evidence="10">
        <text>Couples ATP hydrolysis with the unwinding of duplex DNA by translocating in the 3'-5' direction.</text>
        <dbReference type="EC" id="5.6.2.4"/>
    </reaction>
</comment>
<gene>
    <name evidence="16" type="ORF">BCV69DRAFT_90186</name>
</gene>
<dbReference type="PROSITE" id="PS51198">
    <property type="entry name" value="UVRD_HELICASE_ATP_BIND"/>
    <property type="match status" value="1"/>
</dbReference>
<keyword evidence="5 13" id="KW-0347">Helicase</keyword>
<evidence type="ECO:0000256" key="4">
    <source>
        <dbReference type="ARBA" id="ARBA00022801"/>
    </source>
</evidence>
<evidence type="ECO:0000256" key="1">
    <source>
        <dbReference type="ARBA" id="ARBA00009922"/>
    </source>
</evidence>
<dbReference type="OrthoDB" id="1470711at2759"/>
<dbReference type="GO" id="GO:0005524">
    <property type="term" value="F:ATP binding"/>
    <property type="evidence" value="ECO:0007669"/>
    <property type="project" value="UniProtKB-UniRule"/>
</dbReference>
<evidence type="ECO:0000256" key="13">
    <source>
        <dbReference type="PROSITE-ProRule" id="PRU00560"/>
    </source>
</evidence>
<dbReference type="Gene3D" id="1.10.10.160">
    <property type="match status" value="1"/>
</dbReference>
<dbReference type="Pfam" id="PF13361">
    <property type="entry name" value="UvrD_C"/>
    <property type="match status" value="1"/>
</dbReference>
<dbReference type="EMBL" id="KZ819339">
    <property type="protein sequence ID" value="PWN17979.1"/>
    <property type="molecule type" value="Genomic_DNA"/>
</dbReference>
<evidence type="ECO:0000259" key="14">
    <source>
        <dbReference type="PROSITE" id="PS51198"/>
    </source>
</evidence>
<keyword evidence="17" id="KW-1185">Reference proteome</keyword>
<dbReference type="InterPro" id="IPR000212">
    <property type="entry name" value="DNA_helicase_UvrD/REP"/>
</dbReference>
<feature type="domain" description="UvrD-like helicase C-terminal" evidence="15">
    <location>
        <begin position="316"/>
        <end position="582"/>
    </location>
</feature>
<feature type="domain" description="UvrD-like helicase ATP-binding" evidence="14">
    <location>
        <begin position="21"/>
        <end position="315"/>
    </location>
</feature>
<comment type="catalytic activity">
    <reaction evidence="12">
        <text>ATP + H2O = ADP + phosphate + H(+)</text>
        <dbReference type="Rhea" id="RHEA:13065"/>
        <dbReference type="ChEBI" id="CHEBI:15377"/>
        <dbReference type="ChEBI" id="CHEBI:15378"/>
        <dbReference type="ChEBI" id="CHEBI:30616"/>
        <dbReference type="ChEBI" id="CHEBI:43474"/>
        <dbReference type="ChEBI" id="CHEBI:456216"/>
        <dbReference type="EC" id="5.6.2.4"/>
    </reaction>
</comment>
<comment type="similarity">
    <text evidence="1">Belongs to the helicase family. UvrD subfamily.</text>
</comment>
<dbReference type="SUPFAM" id="SSF52540">
    <property type="entry name" value="P-loop containing nucleoside triphosphate hydrolases"/>
    <property type="match status" value="1"/>
</dbReference>
<sequence>MAHAGPSTSSPRKAVPDYLHSLSAAQLKAATHPSTGALCISAPPGSGKTRVLTSRVAWLVREEKIMPEEMVVVTFTNKAANEMKQRLFKLIGGDRTSRLVLGTFHATCARFLRKYGQLIGLQNNFSIMDADDSRKVIKAILGDMKEHLDAEKLKITPETAQSTISWAKAKDVSPAAYRATINKRSTAKTWRGDENETSNWKAVIANVYEEYQDRLQESNALDFDDLLVFGVKLLRKHPSVVDNIRHVLVDEMQDTNTTQYELMSLFASATRCVTTVGDPDQSVYGWRAAEIGNLDRMSREFKTSHCLLEENYRSTGKILEAALAVIEQDPARVAKGLFTSHPAGPPVTLKVATSPQAEAGFIATEVKRLIAHSGGMLNFGDFVVLLRYNALSRDIEQALQAESIPSRMVGGSKFFDRMEVKDILAYLTLVVNPGYTPAFTRVVNVPKRGIGEKSVAGFLASAREEGVSAMVLAERVADSPSKKPLFGVKPSNKTGLVQLVNGVRELRDAAAKGAQVHRLIEMVLDNISYKSHISKEPDFDSRMKNVEELMNFSKIIMEAAGSLQDLRELNRPDREDSFENIR</sequence>
<evidence type="ECO:0000259" key="15">
    <source>
        <dbReference type="PROSITE" id="PS51217"/>
    </source>
</evidence>
<dbReference type="PROSITE" id="PS51217">
    <property type="entry name" value="UVRD_HELICASE_CTER"/>
    <property type="match status" value="1"/>
</dbReference>
<keyword evidence="6 13" id="KW-0067">ATP-binding</keyword>
<dbReference type="Proteomes" id="UP000245942">
    <property type="component" value="Unassembled WGS sequence"/>
</dbReference>
<dbReference type="InterPro" id="IPR013986">
    <property type="entry name" value="DExx_box_DNA_helicase_dom_sf"/>
</dbReference>
<dbReference type="GO" id="GO:0016787">
    <property type="term" value="F:hydrolase activity"/>
    <property type="evidence" value="ECO:0007669"/>
    <property type="project" value="UniProtKB-UniRule"/>
</dbReference>
<dbReference type="PANTHER" id="PTHR11070">
    <property type="entry name" value="UVRD / RECB / PCRA DNA HELICASE FAMILY MEMBER"/>
    <property type="match status" value="1"/>
</dbReference>
<evidence type="ECO:0000256" key="12">
    <source>
        <dbReference type="ARBA" id="ARBA00048988"/>
    </source>
</evidence>
<dbReference type="GO" id="GO:0043138">
    <property type="term" value="F:3'-5' DNA helicase activity"/>
    <property type="evidence" value="ECO:0007669"/>
    <property type="project" value="UniProtKB-EC"/>
</dbReference>
<evidence type="ECO:0000313" key="16">
    <source>
        <dbReference type="EMBL" id="PWN17979.1"/>
    </source>
</evidence>
<proteinExistence type="inferred from homology"/>
<dbReference type="STRING" id="1684307.A0A316TX11"/>
<dbReference type="GO" id="GO:0005634">
    <property type="term" value="C:nucleus"/>
    <property type="evidence" value="ECO:0007669"/>
    <property type="project" value="TreeGrafter"/>
</dbReference>
<dbReference type="FunFam" id="3.40.50.300:FF:001201">
    <property type="entry name" value="ATP-dependent DNA helicase UvrD2"/>
    <property type="match status" value="1"/>
</dbReference>
<organism evidence="16 17">
    <name type="scientific">Pseudomicrostroma glucosiphilum</name>
    <dbReference type="NCBI Taxonomy" id="1684307"/>
    <lineage>
        <taxon>Eukaryota</taxon>
        <taxon>Fungi</taxon>
        <taxon>Dikarya</taxon>
        <taxon>Basidiomycota</taxon>
        <taxon>Ustilaginomycotina</taxon>
        <taxon>Exobasidiomycetes</taxon>
        <taxon>Microstromatales</taxon>
        <taxon>Microstromatales incertae sedis</taxon>
        <taxon>Pseudomicrostroma</taxon>
    </lineage>
</organism>
<evidence type="ECO:0000256" key="6">
    <source>
        <dbReference type="ARBA" id="ARBA00022840"/>
    </source>
</evidence>
<keyword evidence="9" id="KW-0413">Isomerase</keyword>
<evidence type="ECO:0000256" key="8">
    <source>
        <dbReference type="ARBA" id="ARBA00023204"/>
    </source>
</evidence>
<evidence type="ECO:0000313" key="17">
    <source>
        <dbReference type="Proteomes" id="UP000245942"/>
    </source>
</evidence>
<dbReference type="AlphaFoldDB" id="A0A316TX11"/>
<evidence type="ECO:0000256" key="3">
    <source>
        <dbReference type="ARBA" id="ARBA00022763"/>
    </source>
</evidence>